<feature type="domain" description="Transglycosylase SLT" evidence="3">
    <location>
        <begin position="91"/>
        <end position="161"/>
    </location>
</feature>
<dbReference type="Gene3D" id="1.10.530.10">
    <property type="match status" value="1"/>
</dbReference>
<name>A0A1X7BKP5_9RHOB</name>
<dbReference type="CDD" id="cd00442">
    <property type="entry name" value="Lyz-like"/>
    <property type="match status" value="1"/>
</dbReference>
<evidence type="ECO:0000259" key="3">
    <source>
        <dbReference type="Pfam" id="PF01464"/>
    </source>
</evidence>
<dbReference type="RefSeq" id="WP_085798229.1">
    <property type="nucleotide sequence ID" value="NZ_FWXB01000001.1"/>
</dbReference>
<evidence type="ECO:0000256" key="1">
    <source>
        <dbReference type="ARBA" id="ARBA00009387"/>
    </source>
</evidence>
<dbReference type="SUPFAM" id="SSF53955">
    <property type="entry name" value="Lysozyme-like"/>
    <property type="match status" value="1"/>
</dbReference>
<feature type="signal peptide" evidence="2">
    <location>
        <begin position="1"/>
        <end position="18"/>
    </location>
</feature>
<dbReference type="InterPro" id="IPR008258">
    <property type="entry name" value="Transglycosylase_SLT_dom_1"/>
</dbReference>
<sequence length="224" mass="24900">MKRAIPLLLLAFWPGFGAAETAGAVELAMSKPKPPAREGNLPRTRWEHRPEAQLWTRAALSALKEHGARLPRTVPRDIANWCPAYPSATEDQRRAFWVGLMSTLAKHESTFRPQAVGGGGRWFGLMQISPGTARSYKCRARSGEALKKGTDNLSCAIRIMAVTVPRDGVVSKGMRGVAADWGPFHSRAKRDDMMRWTRRQTYCKPMNAVRPRPRPIEVASVAID</sequence>
<evidence type="ECO:0000313" key="4">
    <source>
        <dbReference type="EMBL" id="SMC10236.1"/>
    </source>
</evidence>
<keyword evidence="2" id="KW-0732">Signal</keyword>
<dbReference type="Pfam" id="PF01464">
    <property type="entry name" value="SLT"/>
    <property type="match status" value="1"/>
</dbReference>
<keyword evidence="5" id="KW-1185">Reference proteome</keyword>
<accession>A0A1X7BKP5</accession>
<proteinExistence type="inferred from homology"/>
<dbReference type="AlphaFoldDB" id="A0A1X7BKP5"/>
<evidence type="ECO:0000313" key="5">
    <source>
        <dbReference type="Proteomes" id="UP000193224"/>
    </source>
</evidence>
<feature type="chain" id="PRO_5013004976" evidence="2">
    <location>
        <begin position="19"/>
        <end position="224"/>
    </location>
</feature>
<dbReference type="OrthoDB" id="5763339at2"/>
<protein>
    <submittedName>
        <fullName evidence="4">Transglycosylase SLT domain protein</fullName>
    </submittedName>
</protein>
<comment type="similarity">
    <text evidence="1">Belongs to the virb1 family.</text>
</comment>
<dbReference type="Proteomes" id="UP000193224">
    <property type="component" value="Unassembled WGS sequence"/>
</dbReference>
<dbReference type="InterPro" id="IPR023346">
    <property type="entry name" value="Lysozyme-like_dom_sf"/>
</dbReference>
<evidence type="ECO:0000256" key="2">
    <source>
        <dbReference type="SAM" id="SignalP"/>
    </source>
</evidence>
<gene>
    <name evidence="4" type="ORF">ROA7745_00038</name>
</gene>
<reference evidence="4 5" key="1">
    <citation type="submission" date="2017-03" db="EMBL/GenBank/DDBJ databases">
        <authorList>
            <person name="Afonso C.L."/>
            <person name="Miller P.J."/>
            <person name="Scott M.A."/>
            <person name="Spackman E."/>
            <person name="Goraichik I."/>
            <person name="Dimitrov K.M."/>
            <person name="Suarez D.L."/>
            <person name="Swayne D.E."/>
        </authorList>
    </citation>
    <scope>NUCLEOTIDE SEQUENCE [LARGE SCALE GENOMIC DNA]</scope>
    <source>
        <strain evidence="4 5">CECT 7745</strain>
    </source>
</reference>
<organism evidence="4 5">
    <name type="scientific">Roseovarius aestuarii</name>
    <dbReference type="NCBI Taxonomy" id="475083"/>
    <lineage>
        <taxon>Bacteria</taxon>
        <taxon>Pseudomonadati</taxon>
        <taxon>Pseudomonadota</taxon>
        <taxon>Alphaproteobacteria</taxon>
        <taxon>Rhodobacterales</taxon>
        <taxon>Roseobacteraceae</taxon>
        <taxon>Roseovarius</taxon>
    </lineage>
</organism>
<dbReference type="EMBL" id="FWXB01000001">
    <property type="protein sequence ID" value="SMC10236.1"/>
    <property type="molecule type" value="Genomic_DNA"/>
</dbReference>